<dbReference type="STRING" id="419479.SAMN04488563_4597"/>
<evidence type="ECO:0000259" key="2">
    <source>
        <dbReference type="PROSITE" id="PS51175"/>
    </source>
</evidence>
<dbReference type="RefSeq" id="WP_052762662.1">
    <property type="nucleotide sequence ID" value="NZ_LBMC01000018.1"/>
</dbReference>
<organism evidence="3 4">
    <name type="scientific">Jiangella alkaliphila</name>
    <dbReference type="NCBI Taxonomy" id="419479"/>
    <lineage>
        <taxon>Bacteria</taxon>
        <taxon>Bacillati</taxon>
        <taxon>Actinomycetota</taxon>
        <taxon>Actinomycetes</taxon>
        <taxon>Jiangellales</taxon>
        <taxon>Jiangellaceae</taxon>
        <taxon>Jiangella</taxon>
    </lineage>
</organism>
<evidence type="ECO:0000313" key="4">
    <source>
        <dbReference type="Proteomes" id="UP000182977"/>
    </source>
</evidence>
<name>A0A1H2KZH3_9ACTN</name>
<feature type="signal peptide" evidence="1">
    <location>
        <begin position="1"/>
        <end position="19"/>
    </location>
</feature>
<reference evidence="4" key="1">
    <citation type="submission" date="2016-10" db="EMBL/GenBank/DDBJ databases">
        <authorList>
            <person name="Varghese N."/>
            <person name="Submissions S."/>
        </authorList>
    </citation>
    <scope>NUCLEOTIDE SEQUENCE [LARGE SCALE GENOMIC DNA]</scope>
    <source>
        <strain evidence="4">DSM 45079</strain>
    </source>
</reference>
<dbReference type="GO" id="GO:0030246">
    <property type="term" value="F:carbohydrate binding"/>
    <property type="evidence" value="ECO:0007669"/>
    <property type="project" value="InterPro"/>
</dbReference>
<proteinExistence type="predicted"/>
<evidence type="ECO:0000256" key="1">
    <source>
        <dbReference type="SAM" id="SignalP"/>
    </source>
</evidence>
<dbReference type="InterPro" id="IPR017853">
    <property type="entry name" value="GH"/>
</dbReference>
<feature type="domain" description="CBM6" evidence="2">
    <location>
        <begin position="758"/>
        <end position="910"/>
    </location>
</feature>
<dbReference type="InterPro" id="IPR005084">
    <property type="entry name" value="CBM6"/>
</dbReference>
<dbReference type="SUPFAM" id="SSF51445">
    <property type="entry name" value="(Trans)glycosidases"/>
    <property type="match status" value="1"/>
</dbReference>
<dbReference type="Proteomes" id="UP000182977">
    <property type="component" value="Chromosome I"/>
</dbReference>
<accession>A0A1H2KZH3</accession>
<feature type="domain" description="CBM6" evidence="2">
    <location>
        <begin position="479"/>
        <end position="614"/>
    </location>
</feature>
<dbReference type="EMBL" id="LT629791">
    <property type="protein sequence ID" value="SDU73731.1"/>
    <property type="molecule type" value="Genomic_DNA"/>
</dbReference>
<dbReference type="AlphaFoldDB" id="A0A1H2KZH3"/>
<dbReference type="Gene3D" id="2.60.120.260">
    <property type="entry name" value="Galactose-binding domain-like"/>
    <property type="match status" value="3"/>
</dbReference>
<dbReference type="PROSITE" id="PS51175">
    <property type="entry name" value="CBM6"/>
    <property type="match status" value="2"/>
</dbReference>
<gene>
    <name evidence="3" type="ORF">SAMN04488563_4597</name>
</gene>
<protein>
    <submittedName>
        <fullName evidence="3">Carbohydrate binding module (Family 35)</fullName>
    </submittedName>
</protein>
<keyword evidence="4" id="KW-1185">Reference proteome</keyword>
<dbReference type="InterPro" id="IPR008979">
    <property type="entry name" value="Galactose-bd-like_sf"/>
</dbReference>
<sequence length="915" mass="97688">MRTWIAPIAALSVVAGALAASTLPAPPARADDAQQLVVDLSERTGPFLGAGGGTLYGLSDDGVPSDNTLEPLRLHSIAQKPPAGAQHPNGDALVVADPFVRTGGEYIQIYVQDMYAEWEYENPGGVVPCNDVCFDDYMDKLAWVVDQASSSPHADRFVYVLFNEPDNIWYDLGTGNAATYRTRMDAFLQHWKEAVEYVRAHHPGARVAGMNDATFRQRNYADFLTFARDNDVLPDIAAWHQLASNSLDPASGNYFRSTYAAYRALERERGIDAIPININEYGGNRDLTVPGQLIKWTAMFEDAKVAAGGKAYWTAAGGQAGDVVQTNKPGGGWWFYKMYADLHGGDTVAVTRPDTTTVDALDAIAVIDDDRRQARIVTGGTAEPVDVVVEGVDPELFGDTVNVEVRATTWSGQNSDAPPPEVLHRADVTPSGGTVTVPIRGLGVHGDGGSNVDLMAAYEIVLSPGGSGSREPVDRPWRATYEAETAAITAGTVFTQGTLQNWNAAATSGNRDVGALNRVESAVAFTVDVPAAGDYRLGIMYGNQTGQPSQQVLTVNGAEPRFVDYEATMNWTWRTRADVVVTLAAGSNEIRLAGSDPTLGRAIGEATLDRIDLEQLSGDGGTEPARTYEAELAQSSDTAGHEYDRADQSGAGHVVLRRGAETLFTVYAEDDGYYDLEFRHSSPGRPGSAVAQVGLDRRPVDGAVLTAAPGGGFWDTDRHRLFLSAGVNRVTVTPTGPTPVRLDDVAVTRAVDGAQPVTAVEAEDATLAGTAEVRSHRAASGGSFVGGVGNGPANSLTLTVDAAQAGEHLLVVHYANDERDTGHPYNADIISRPVDVSVNGAEPARHWLKNTWSWGNWWARGVPVTLEAGRNEITVSNDPARGATASECPQPCKPALDSPWAPDLDRFELAPIRVG</sequence>
<evidence type="ECO:0000313" key="3">
    <source>
        <dbReference type="EMBL" id="SDU73731.1"/>
    </source>
</evidence>
<dbReference type="SUPFAM" id="SSF49785">
    <property type="entry name" value="Galactose-binding domain-like"/>
    <property type="match status" value="3"/>
</dbReference>
<dbReference type="OrthoDB" id="9760056at2"/>
<dbReference type="CDD" id="cd04081">
    <property type="entry name" value="CBM35_galactosidase-like"/>
    <property type="match status" value="1"/>
</dbReference>
<dbReference type="Gene3D" id="3.20.20.80">
    <property type="entry name" value="Glycosidases"/>
    <property type="match status" value="1"/>
</dbReference>
<feature type="chain" id="PRO_5039310727" evidence="1">
    <location>
        <begin position="20"/>
        <end position="915"/>
    </location>
</feature>
<keyword evidence="1" id="KW-0732">Signal</keyword>